<reference evidence="12" key="1">
    <citation type="submission" date="2025-08" db="UniProtKB">
        <authorList>
            <consortium name="RefSeq"/>
        </authorList>
    </citation>
    <scope>IDENTIFICATION</scope>
    <source>
        <tissue evidence="12">Total insect</tissue>
    </source>
</reference>
<feature type="domain" description="AB hydrolase-1" evidence="10">
    <location>
        <begin position="104"/>
        <end position="401"/>
    </location>
</feature>
<dbReference type="InterPro" id="IPR029058">
    <property type="entry name" value="AB_hydrolase_fold"/>
</dbReference>
<keyword evidence="4 7" id="KW-0442">Lipid degradation</keyword>
<dbReference type="Gene3D" id="3.40.50.1820">
    <property type="entry name" value="alpha/beta hydrolase"/>
    <property type="match status" value="1"/>
</dbReference>
<dbReference type="KEGG" id="tpal:117653344"/>
<keyword evidence="3 7" id="KW-0378">Hydrolase</keyword>
<accession>A0A6P9A9X6</accession>
<sequence length="423" mass="47034">MSASSCVQCCFSPLLMTLSAAQLLVLLSVVWPSYVTTYCRKPRGFETKLVPDSMWAPTERLIENLGYDAAVHTIPTPDGYLLTVHRISGAKQKSPRDRPPHNTPVLVSAGLASNSEMWVLREPNLATSLVNAGFDVWLTNFRGNSYGLRHETLHPKRHEFWDFSWHENGLIDQASTIDYVLETTGRNKLITIGHSMGSTAQVVLLSEKPSYAEKVLCSVFLAPPIYFSKPPVLPTALRNLFYLLPQLKESTGRNVVNDKMPFMDQCMAAYCFQTANEKFNNLCRAGISAMLGKPQKRISDVNALKLLAHFPGGGSIRQVLHYGQSIASGGFQKYDFGSVKNLKLYGSPHPPSYNLSAITTPIYVYYGTSDGLVSSEDVRKFTKQCPAVKEVHALPYNHLDYALADDINEAYIKPVIGTLMKYI</sequence>
<dbReference type="FunFam" id="3.40.50.1820:FF:000057">
    <property type="entry name" value="Lipase"/>
    <property type="match status" value="1"/>
</dbReference>
<feature type="chain" id="PRO_5027582260" description="Lipase" evidence="9">
    <location>
        <begin position="22"/>
        <end position="423"/>
    </location>
</feature>
<dbReference type="OrthoDB" id="9974421at2759"/>
<dbReference type="Proteomes" id="UP000515158">
    <property type="component" value="Unplaced"/>
</dbReference>
<keyword evidence="2 9" id="KW-0732">Signal</keyword>
<dbReference type="InParanoid" id="A0A6P9A9X6"/>
<evidence type="ECO:0000256" key="8">
    <source>
        <dbReference type="PIRSR" id="PIRSR000862-1"/>
    </source>
</evidence>
<name>A0A6P9A9X6_THRPL</name>
<evidence type="ECO:0000313" key="11">
    <source>
        <dbReference type="Proteomes" id="UP000515158"/>
    </source>
</evidence>
<dbReference type="PANTHER" id="PTHR11005">
    <property type="entry name" value="LYSOSOMAL ACID LIPASE-RELATED"/>
    <property type="match status" value="1"/>
</dbReference>
<evidence type="ECO:0000256" key="1">
    <source>
        <dbReference type="ARBA" id="ARBA00010701"/>
    </source>
</evidence>
<evidence type="ECO:0000256" key="3">
    <source>
        <dbReference type="ARBA" id="ARBA00022801"/>
    </source>
</evidence>
<proteinExistence type="inferred from homology"/>
<feature type="active site" description="Nucleophile" evidence="8">
    <location>
        <position position="195"/>
    </location>
</feature>
<evidence type="ECO:0000313" key="12">
    <source>
        <dbReference type="RefSeq" id="XP_034254862.1"/>
    </source>
</evidence>
<evidence type="ECO:0000256" key="6">
    <source>
        <dbReference type="ARBA" id="ARBA00023180"/>
    </source>
</evidence>
<dbReference type="Pfam" id="PF00561">
    <property type="entry name" value="Abhydrolase_1"/>
    <property type="match status" value="1"/>
</dbReference>
<dbReference type="GeneID" id="117653344"/>
<dbReference type="GO" id="GO:0016042">
    <property type="term" value="P:lipid catabolic process"/>
    <property type="evidence" value="ECO:0007669"/>
    <property type="project" value="UniProtKB-KW"/>
</dbReference>
<dbReference type="RefSeq" id="XP_034254862.1">
    <property type="nucleotide sequence ID" value="XM_034398971.1"/>
</dbReference>
<comment type="similarity">
    <text evidence="1 7">Belongs to the AB hydrolase superfamily. Lipase family.</text>
</comment>
<evidence type="ECO:0000256" key="4">
    <source>
        <dbReference type="ARBA" id="ARBA00022963"/>
    </source>
</evidence>
<feature type="active site" description="Charge relay system" evidence="8">
    <location>
        <position position="370"/>
    </location>
</feature>
<evidence type="ECO:0000256" key="7">
    <source>
        <dbReference type="PIRNR" id="PIRNR000862"/>
    </source>
</evidence>
<evidence type="ECO:0000256" key="5">
    <source>
        <dbReference type="ARBA" id="ARBA00023098"/>
    </source>
</evidence>
<keyword evidence="11" id="KW-1185">Reference proteome</keyword>
<evidence type="ECO:0000259" key="10">
    <source>
        <dbReference type="Pfam" id="PF00561"/>
    </source>
</evidence>
<protein>
    <recommendedName>
        <fullName evidence="7">Lipase</fullName>
    </recommendedName>
</protein>
<gene>
    <name evidence="12" type="primary">LOC117653344</name>
</gene>
<dbReference type="InterPro" id="IPR000073">
    <property type="entry name" value="AB_hydrolase_1"/>
</dbReference>
<dbReference type="SUPFAM" id="SSF53474">
    <property type="entry name" value="alpha/beta-Hydrolases"/>
    <property type="match status" value="1"/>
</dbReference>
<keyword evidence="6" id="KW-0325">Glycoprotein</keyword>
<feature type="active site" description="Charge relay system" evidence="8">
    <location>
        <position position="398"/>
    </location>
</feature>
<evidence type="ECO:0000256" key="2">
    <source>
        <dbReference type="ARBA" id="ARBA00022729"/>
    </source>
</evidence>
<evidence type="ECO:0000256" key="9">
    <source>
        <dbReference type="SAM" id="SignalP"/>
    </source>
</evidence>
<organism evidence="12">
    <name type="scientific">Thrips palmi</name>
    <name type="common">Melon thrips</name>
    <dbReference type="NCBI Taxonomy" id="161013"/>
    <lineage>
        <taxon>Eukaryota</taxon>
        <taxon>Metazoa</taxon>
        <taxon>Ecdysozoa</taxon>
        <taxon>Arthropoda</taxon>
        <taxon>Hexapoda</taxon>
        <taxon>Insecta</taxon>
        <taxon>Pterygota</taxon>
        <taxon>Neoptera</taxon>
        <taxon>Paraneoptera</taxon>
        <taxon>Thysanoptera</taxon>
        <taxon>Terebrantia</taxon>
        <taxon>Thripoidea</taxon>
        <taxon>Thripidae</taxon>
        <taxon>Thrips</taxon>
    </lineage>
</organism>
<dbReference type="InterPro" id="IPR025483">
    <property type="entry name" value="Lipase_euk"/>
</dbReference>
<feature type="signal peptide" evidence="9">
    <location>
        <begin position="1"/>
        <end position="21"/>
    </location>
</feature>
<keyword evidence="5" id="KW-0443">Lipid metabolism</keyword>
<dbReference type="PIRSF" id="PIRSF000862">
    <property type="entry name" value="Steryl_ester_lip"/>
    <property type="match status" value="1"/>
</dbReference>
<dbReference type="AlphaFoldDB" id="A0A6P9A9X6"/>
<dbReference type="GO" id="GO:0016788">
    <property type="term" value="F:hydrolase activity, acting on ester bonds"/>
    <property type="evidence" value="ECO:0007669"/>
    <property type="project" value="InterPro"/>
</dbReference>